<feature type="domain" description="MobA/MobL protein" evidence="5">
    <location>
        <begin position="26"/>
        <end position="205"/>
    </location>
</feature>
<dbReference type="AlphaFoldDB" id="A0A510JFG7"/>
<proteinExistence type="inferred from homology"/>
<evidence type="ECO:0000256" key="2">
    <source>
        <dbReference type="ARBA" id="ARBA00022971"/>
    </source>
</evidence>
<dbReference type="EMBL" id="AP019823">
    <property type="protein sequence ID" value="BBM38008.1"/>
    <property type="molecule type" value="Genomic_DNA"/>
</dbReference>
<keyword evidence="2" id="KW-0184">Conjugation</keyword>
<feature type="region of interest" description="Disordered" evidence="4">
    <location>
        <begin position="576"/>
        <end position="598"/>
    </location>
</feature>
<evidence type="ECO:0000256" key="4">
    <source>
        <dbReference type="SAM" id="MobiDB-lite"/>
    </source>
</evidence>
<accession>A0A510JFG7</accession>
<organism evidence="6 7">
    <name type="scientific">Leptotrichia hofstadii</name>
    <dbReference type="NCBI Taxonomy" id="157688"/>
    <lineage>
        <taxon>Bacteria</taxon>
        <taxon>Fusobacteriati</taxon>
        <taxon>Fusobacteriota</taxon>
        <taxon>Fusobacteriia</taxon>
        <taxon>Fusobacteriales</taxon>
        <taxon>Leptotrichiaceae</taxon>
        <taxon>Leptotrichia</taxon>
    </lineage>
</organism>
<dbReference type="Proteomes" id="UP000321892">
    <property type="component" value="Chromosome"/>
</dbReference>
<comment type="similarity">
    <text evidence="1">Belongs to the MobA/MobL family.</text>
</comment>
<reference evidence="6 7" key="1">
    <citation type="submission" date="2019-07" db="EMBL/GenBank/DDBJ databases">
        <title>Complete Genome Sequence of Leptotrichia hofstadii Strain JCM16775.</title>
        <authorList>
            <person name="Watanabe S."/>
            <person name="Cui L."/>
        </authorList>
    </citation>
    <scope>NUCLEOTIDE SEQUENCE [LARGE SCALE GENOMIC DNA]</scope>
    <source>
        <strain evidence="6 7">JCM16775</strain>
    </source>
</reference>
<sequence>MAIFHLRMKKSKRGSKYIPPTAHLDYINRDEKYGKKEDLLFKEVRNLPEEFSDIKDFWKCAETYERKNSNLYRELEISLPREFTPEENKKIVDNFCENLFGKEYVYNYAMHNPKSFDGDMQPHVHIMFFERKIDDIKRGKDKYFKRYNSKNIEKGGWRKDKKWNEKSTLKSIRKEWETFLNFELEKKGLEKVSAKSLKDQKRDAENNNDYKKVYELNREAINIDGKILYRKESELSDKEKVKKRIFNKSRILKTGTDLMKKLLEKLKKLEKEYENLKKDKIGDLENLERLRGLEESVRDIKKKMSKDKIENTVYNLMTDKKYYKFLNENKKIDKELKNIKDKNRIKYLKITKEKNLKNLESLRNEIQNDWKKKYIFDKRVENIREKYLRKIANFEDEKDTIYENLKGKNVKYNDEKKGLYDINHLQFIYEKDGLKEINKIEKELKKLVKELDKNEEVVSQKTLIKDKYSNYEFSKLEKDIAESKIKIEGLQKELNKNLDISEQKYYLDWLKREVKIKEDYEARKENIEIKIQKKLQDELLKNGNSKVQEREKIQKIIKNIEAIKVLDKKKRLSEKRQGSIKKWNRKKKSKSLNGANYDKNLGGISGDFRMEDMEVLDELER</sequence>
<protein>
    <recommendedName>
        <fullName evidence="5">MobA/MobL protein domain-containing protein</fullName>
    </recommendedName>
</protein>
<evidence type="ECO:0000256" key="3">
    <source>
        <dbReference type="SAM" id="Coils"/>
    </source>
</evidence>
<evidence type="ECO:0000259" key="5">
    <source>
        <dbReference type="Pfam" id="PF03389"/>
    </source>
</evidence>
<evidence type="ECO:0000313" key="6">
    <source>
        <dbReference type="EMBL" id="BBM38008.1"/>
    </source>
</evidence>
<feature type="coiled-coil region" evidence="3">
    <location>
        <begin position="252"/>
        <end position="290"/>
    </location>
</feature>
<dbReference type="Gene3D" id="3.30.930.30">
    <property type="match status" value="1"/>
</dbReference>
<keyword evidence="3" id="KW-0175">Coiled coil</keyword>
<dbReference type="Pfam" id="PF03389">
    <property type="entry name" value="MobA_MobL"/>
    <property type="match status" value="1"/>
</dbReference>
<dbReference type="KEGG" id="lhf:JCM16775_0715"/>
<feature type="coiled-coil region" evidence="3">
    <location>
        <begin position="349"/>
        <end position="404"/>
    </location>
</feature>
<name>A0A510JFG7_9FUSO</name>
<evidence type="ECO:0000256" key="1">
    <source>
        <dbReference type="ARBA" id="ARBA00010873"/>
    </source>
</evidence>
<evidence type="ECO:0000313" key="7">
    <source>
        <dbReference type="Proteomes" id="UP000321892"/>
    </source>
</evidence>
<gene>
    <name evidence="6" type="ORF">JCM16775_0715</name>
</gene>
<keyword evidence="7" id="KW-1185">Reference proteome</keyword>
<dbReference type="OrthoDB" id="1634048at2"/>
<feature type="compositionally biased region" description="Basic residues" evidence="4">
    <location>
        <begin position="576"/>
        <end position="590"/>
    </location>
</feature>
<dbReference type="InterPro" id="IPR005053">
    <property type="entry name" value="MobA_MobL"/>
</dbReference>
<feature type="coiled-coil region" evidence="3">
    <location>
        <begin position="430"/>
        <end position="537"/>
    </location>
</feature>